<dbReference type="AlphaFoldDB" id="A0A4S2MRU8"/>
<feature type="compositionally biased region" description="Basic and acidic residues" evidence="1">
    <location>
        <begin position="555"/>
        <end position="568"/>
    </location>
</feature>
<feature type="region of interest" description="Disordered" evidence="1">
    <location>
        <begin position="89"/>
        <end position="140"/>
    </location>
</feature>
<dbReference type="EMBL" id="ML220136">
    <property type="protein sequence ID" value="TGZ78959.1"/>
    <property type="molecule type" value="Genomic_DNA"/>
</dbReference>
<evidence type="ECO:0000256" key="2">
    <source>
        <dbReference type="SAM" id="SignalP"/>
    </source>
</evidence>
<feature type="region of interest" description="Disordered" evidence="1">
    <location>
        <begin position="240"/>
        <end position="262"/>
    </location>
</feature>
<feature type="signal peptide" evidence="2">
    <location>
        <begin position="1"/>
        <end position="15"/>
    </location>
</feature>
<feature type="region of interest" description="Disordered" evidence="1">
    <location>
        <begin position="498"/>
        <end position="619"/>
    </location>
</feature>
<dbReference type="Proteomes" id="UP000298138">
    <property type="component" value="Unassembled WGS sequence"/>
</dbReference>
<feature type="compositionally biased region" description="Low complexity" evidence="1">
    <location>
        <begin position="595"/>
        <end position="616"/>
    </location>
</feature>
<accession>A0A4S2MRU8</accession>
<sequence>MRSLLLFTLLPLVLAHPTPGQPEENLSVAEESFKPKWSPNMAERVDEFRKIFKQRTSVKNLRPPNEEKFEAKLANFEGKQGPSVIGHHSINGGDNDHGRRPVYNPDNGDYDYEENGGRRKRLMKRSPVPDVPKTTLPDNPDNFFEFSESVIGTKYNPTQLQQARCLLEQHLAAVSNDRDKRSKNPDAPIVDHEFLRFAGLTEEEVYPPKTKESIMETEAKKEGLPVANFQGMVKRLAKRDPEAVRVRPGQSDMTPQHGNPRGKLMVPYMKRAEEISAPVKSNPAEKLTSDSPKTVSPAPNLPASLNPAVNKKFEKMPDFADAKTPKEPVTVTSTATLPTGELCTVSDGCNSVHFDPQNLETLMVLCEDITRYAIYLQMCPQDCATPCKKCGHIDMEAQNSPVRDLHPFPGLTAPGSEDNLDHYHSELIGFNPGPVATSPDGTTTPAGVAGLRAAKPGEVSWGWVSGVKKEADNEEERMDTNEVLSRIHDAIRLHHEDLENNSARAAAEGGGDNDRDYSKPRKIQVERRTAAVPVMMTGRDIGGTGSTPSSASRPAKHEATYHPKKKEDAEDPASSSDVSVAPPVGETPNTRTGDNTESNINNTNANVNDNNDNNNNLSTPDVVRATAIQTDPCSPSTDDALATIISAYPVAYVPNTYYTNLVYHPINPKARHHSFIDGIDDDDDDIDIDIDIDIDTNLDSYFPTPYSSTTFTTFNPDNNINIINAANHPNLFLHPNNDISFFGVRGSPAPIPGSISTPPNAYKKLDGYNGILNPNGPPVTEKEKKAAMEKVQEERRRRLEKENAREGKVKRSISGWGREELDRVLGVEGEWRRGQMGPEEVLMILRTML</sequence>
<feature type="compositionally biased region" description="Low complexity" evidence="1">
    <location>
        <begin position="572"/>
        <end position="584"/>
    </location>
</feature>
<name>A0A4S2MRU8_9PEZI</name>
<feature type="compositionally biased region" description="Basic and acidic residues" evidence="1">
    <location>
        <begin position="512"/>
        <end position="529"/>
    </location>
</feature>
<feature type="region of interest" description="Disordered" evidence="1">
    <location>
        <begin position="279"/>
        <end position="306"/>
    </location>
</feature>
<protein>
    <recommendedName>
        <fullName evidence="5">ShKT domain-containing protein</fullName>
    </recommendedName>
</protein>
<proteinExistence type="predicted"/>
<evidence type="ECO:0000256" key="1">
    <source>
        <dbReference type="SAM" id="MobiDB-lite"/>
    </source>
</evidence>
<evidence type="ECO:0000313" key="4">
    <source>
        <dbReference type="Proteomes" id="UP000298138"/>
    </source>
</evidence>
<feature type="chain" id="PRO_5020588225" description="ShKT domain-containing protein" evidence="2">
    <location>
        <begin position="16"/>
        <end position="849"/>
    </location>
</feature>
<dbReference type="InParanoid" id="A0A4S2MRU8"/>
<evidence type="ECO:0008006" key="5">
    <source>
        <dbReference type="Google" id="ProtNLM"/>
    </source>
</evidence>
<keyword evidence="2" id="KW-0732">Signal</keyword>
<feature type="compositionally biased region" description="Low complexity" evidence="1">
    <location>
        <begin position="296"/>
        <end position="306"/>
    </location>
</feature>
<gene>
    <name evidence="3" type="ORF">EX30DRAFT_373471</name>
</gene>
<evidence type="ECO:0000313" key="3">
    <source>
        <dbReference type="EMBL" id="TGZ78959.1"/>
    </source>
</evidence>
<reference evidence="3 4" key="1">
    <citation type="submission" date="2019-04" db="EMBL/GenBank/DDBJ databases">
        <title>Comparative genomics and transcriptomics to analyze fruiting body development in filamentous ascomycetes.</title>
        <authorList>
            <consortium name="DOE Joint Genome Institute"/>
            <person name="Lutkenhaus R."/>
            <person name="Traeger S."/>
            <person name="Breuer J."/>
            <person name="Kuo A."/>
            <person name="Lipzen A."/>
            <person name="Pangilinan J."/>
            <person name="Dilworth D."/>
            <person name="Sandor L."/>
            <person name="Poggeler S."/>
            <person name="Barry K."/>
            <person name="Grigoriev I.V."/>
            <person name="Nowrousian M."/>
        </authorList>
    </citation>
    <scope>NUCLEOTIDE SEQUENCE [LARGE SCALE GENOMIC DNA]</scope>
    <source>
        <strain evidence="3 4">CBS 389.68</strain>
    </source>
</reference>
<keyword evidence="4" id="KW-1185">Reference proteome</keyword>
<organism evidence="3 4">
    <name type="scientific">Ascodesmis nigricans</name>
    <dbReference type="NCBI Taxonomy" id="341454"/>
    <lineage>
        <taxon>Eukaryota</taxon>
        <taxon>Fungi</taxon>
        <taxon>Dikarya</taxon>
        <taxon>Ascomycota</taxon>
        <taxon>Pezizomycotina</taxon>
        <taxon>Pezizomycetes</taxon>
        <taxon>Pezizales</taxon>
        <taxon>Ascodesmidaceae</taxon>
        <taxon>Ascodesmis</taxon>
    </lineage>
</organism>